<evidence type="ECO:0000256" key="3">
    <source>
        <dbReference type="HAMAP-Rule" id="MF_01384"/>
    </source>
</evidence>
<evidence type="ECO:0000313" key="4">
    <source>
        <dbReference type="EMBL" id="OKH44963.1"/>
    </source>
</evidence>
<proteinExistence type="inferred from homology"/>
<dbReference type="STRING" id="549789.NIES30_20955"/>
<dbReference type="PANTHER" id="PTHR33643">
    <property type="entry name" value="UREASE ACCESSORY PROTEIN D"/>
    <property type="match status" value="1"/>
</dbReference>
<comment type="caution">
    <text evidence="4">The sequence shown here is derived from an EMBL/GenBank/DDBJ whole genome shotgun (WGS) entry which is preliminary data.</text>
</comment>
<comment type="similarity">
    <text evidence="1 3">Belongs to the UreD family.</text>
</comment>
<protein>
    <recommendedName>
        <fullName evidence="3">Urease accessory protein UreD</fullName>
    </recommendedName>
</protein>
<dbReference type="Proteomes" id="UP000185557">
    <property type="component" value="Unassembled WGS sequence"/>
</dbReference>
<comment type="subunit">
    <text evidence="3">UreD, UreF and UreG form a complex that acts as a GTP-hydrolysis-dependent molecular chaperone, activating the urease apoprotein by helping to assemble the nickel containing metallocenter of UreC. The UreE protein probably delivers the nickel.</text>
</comment>
<comment type="function">
    <text evidence="3">Required for maturation of urease via the functional incorporation of the urease nickel metallocenter.</text>
</comment>
<comment type="subcellular location">
    <subcellularLocation>
        <location evidence="3">Cytoplasm</location>
    </subcellularLocation>
</comment>
<reference evidence="4 5" key="1">
    <citation type="submission" date="2016-11" db="EMBL/GenBank/DDBJ databases">
        <title>Draft Genome Sequences of Nine Cyanobacterial Strains from Diverse Habitats.</title>
        <authorList>
            <person name="Zhu T."/>
            <person name="Hou S."/>
            <person name="Lu X."/>
            <person name="Hess W.R."/>
        </authorList>
    </citation>
    <scope>NUCLEOTIDE SEQUENCE [LARGE SCALE GENOMIC DNA]</scope>
    <source>
        <strain evidence="4 5">NIES-30</strain>
    </source>
</reference>
<accession>A0A1U7J0D7</accession>
<dbReference type="InterPro" id="IPR002669">
    <property type="entry name" value="UreD"/>
</dbReference>
<evidence type="ECO:0000313" key="5">
    <source>
        <dbReference type="Proteomes" id="UP000185557"/>
    </source>
</evidence>
<dbReference type="PANTHER" id="PTHR33643:SF1">
    <property type="entry name" value="UREASE ACCESSORY PROTEIN D"/>
    <property type="match status" value="1"/>
</dbReference>
<keyword evidence="5" id="KW-1185">Reference proteome</keyword>
<dbReference type="EMBL" id="MRCG01000019">
    <property type="protein sequence ID" value="OKH44963.1"/>
    <property type="molecule type" value="Genomic_DNA"/>
</dbReference>
<dbReference type="AlphaFoldDB" id="A0A1U7J0D7"/>
<keyword evidence="3" id="KW-0963">Cytoplasm</keyword>
<keyword evidence="2 3" id="KW-0143">Chaperone</keyword>
<keyword evidence="3" id="KW-0996">Nickel insertion</keyword>
<dbReference type="Pfam" id="PF01774">
    <property type="entry name" value="UreD"/>
    <property type="match status" value="1"/>
</dbReference>
<dbReference type="HAMAP" id="MF_01384">
    <property type="entry name" value="UreD"/>
    <property type="match status" value="1"/>
</dbReference>
<dbReference type="OrthoDB" id="9798842at2"/>
<sequence length="286" mass="31247">MVQSSAQTSEVHSGWRGLARLSYAMESGRCVPTQTYARAPLRVQRPLYPEGEGLCHTVLVHTAGGLVGGDSLVVELAAAPRAQALVTTAAASKVYGSADTDSSSQQVDITLAPESCLEWFPQETIVFNQAHYSQALRVDLAPGAIWAGWEITRFGRSARGETFEQGQWRSRLEVWQADQPLWLDRQHLIGGSAALHSPNGLAGHPVVGSFAVLGHPFERDAVAALRQLWATDQPGDIGVTRLQSGLLCRYRGPSSQAARRWFVAAWQRLRPLYLGRSAAVSRLWPR</sequence>
<organism evidence="4 5">
    <name type="scientific">Phormidium tenue NIES-30</name>
    <dbReference type="NCBI Taxonomy" id="549789"/>
    <lineage>
        <taxon>Bacteria</taxon>
        <taxon>Bacillati</taxon>
        <taxon>Cyanobacteriota</taxon>
        <taxon>Cyanophyceae</taxon>
        <taxon>Oscillatoriophycideae</taxon>
        <taxon>Oscillatoriales</taxon>
        <taxon>Oscillatoriaceae</taxon>
        <taxon>Phormidium</taxon>
    </lineage>
</organism>
<evidence type="ECO:0000256" key="1">
    <source>
        <dbReference type="ARBA" id="ARBA00007177"/>
    </source>
</evidence>
<name>A0A1U7J0D7_9CYAN</name>
<evidence type="ECO:0000256" key="2">
    <source>
        <dbReference type="ARBA" id="ARBA00023186"/>
    </source>
</evidence>
<dbReference type="GO" id="GO:0016151">
    <property type="term" value="F:nickel cation binding"/>
    <property type="evidence" value="ECO:0007669"/>
    <property type="project" value="UniProtKB-UniRule"/>
</dbReference>
<dbReference type="RefSeq" id="WP_073610404.1">
    <property type="nucleotide sequence ID" value="NZ_MRCG01000019.1"/>
</dbReference>
<dbReference type="GO" id="GO:0005737">
    <property type="term" value="C:cytoplasm"/>
    <property type="evidence" value="ECO:0007669"/>
    <property type="project" value="UniProtKB-SubCell"/>
</dbReference>
<gene>
    <name evidence="3" type="primary">ureD</name>
    <name evidence="4" type="ORF">NIES30_20955</name>
</gene>